<evidence type="ECO:0000256" key="1">
    <source>
        <dbReference type="ARBA" id="ARBA00001913"/>
    </source>
</evidence>
<dbReference type="PANTHER" id="PTHR43069:SF5">
    <property type="entry name" value="FUMARYLACETOACETASE"/>
    <property type="match status" value="1"/>
</dbReference>
<evidence type="ECO:0000256" key="9">
    <source>
        <dbReference type="ARBA" id="ARBA00022842"/>
    </source>
</evidence>
<keyword evidence="6 14" id="KW-0479">Metal-binding</keyword>
<keyword evidence="7" id="KW-0378">Hydrolase</keyword>
<evidence type="ECO:0000313" key="17">
    <source>
        <dbReference type="Proteomes" id="UP000830671"/>
    </source>
</evidence>
<keyword evidence="17" id="KW-1185">Reference proteome</keyword>
<feature type="binding site" evidence="14">
    <location>
        <position position="1072"/>
    </location>
    <ligand>
        <name>Mg(2+)</name>
        <dbReference type="ChEBI" id="CHEBI:18420"/>
    </ligand>
</feature>
<feature type="binding site" evidence="13">
    <location>
        <position position="1188"/>
    </location>
    <ligand>
        <name>substrate</name>
    </ligand>
</feature>
<dbReference type="Gene3D" id="2.30.30.230">
    <property type="entry name" value="Fumarylacetoacetase, N-terminal domain"/>
    <property type="match status" value="1"/>
</dbReference>
<dbReference type="EC" id="3.7.1.2" evidence="5"/>
<evidence type="ECO:0000256" key="14">
    <source>
        <dbReference type="PIRSR" id="PIRSR605959-3"/>
    </source>
</evidence>
<dbReference type="Pfam" id="PF08530">
    <property type="entry name" value="PepX_C"/>
    <property type="match status" value="1"/>
</dbReference>
<gene>
    <name evidence="16" type="ORF">CLUP02_08368</name>
</gene>
<dbReference type="InterPro" id="IPR015377">
    <property type="entry name" value="Fumarylacetoacetase_N"/>
</dbReference>
<keyword evidence="10" id="KW-0828">Tyrosine catabolism</keyword>
<dbReference type="AlphaFoldDB" id="A0A9Q8STF4"/>
<feature type="binding site" evidence="14">
    <location>
        <position position="1038"/>
    </location>
    <ligand>
        <name>Ca(2+)</name>
        <dbReference type="ChEBI" id="CHEBI:29108"/>
    </ligand>
</feature>
<dbReference type="SMART" id="SM00939">
    <property type="entry name" value="PepX_C"/>
    <property type="match status" value="1"/>
</dbReference>
<dbReference type="GeneID" id="73342368"/>
<feature type="binding site" evidence="14">
    <location>
        <position position="1040"/>
    </location>
    <ligand>
        <name>Ca(2+)</name>
        <dbReference type="ChEBI" id="CHEBI:29108"/>
    </ligand>
</feature>
<feature type="binding site" evidence="13">
    <location>
        <position position="1079"/>
    </location>
    <ligand>
        <name>substrate</name>
    </ligand>
</feature>
<evidence type="ECO:0000313" key="16">
    <source>
        <dbReference type="EMBL" id="UQC82878.1"/>
    </source>
</evidence>
<dbReference type="Pfam" id="PF02129">
    <property type="entry name" value="Peptidase_S15"/>
    <property type="match status" value="1"/>
</dbReference>
<feature type="domain" description="Xaa-Pro dipeptidyl-peptidase C-terminal" evidence="15">
    <location>
        <begin position="557"/>
        <end position="823"/>
    </location>
</feature>
<feature type="active site" description="Proton acceptor" evidence="12">
    <location>
        <position position="975"/>
    </location>
</feature>
<dbReference type="GO" id="GO:0006572">
    <property type="term" value="P:L-tyrosine catabolic process"/>
    <property type="evidence" value="ECO:0007669"/>
    <property type="project" value="UniProtKB-KW"/>
</dbReference>
<reference evidence="16" key="1">
    <citation type="journal article" date="2021" name="Mol. Plant Microbe Interact.">
        <title>Complete Genome Sequence of the Plant-Pathogenic Fungus Colletotrichum lupini.</title>
        <authorList>
            <person name="Baroncelli R."/>
            <person name="Pensec F."/>
            <person name="Da Lio D."/>
            <person name="Boufleur T."/>
            <person name="Vicente I."/>
            <person name="Sarrocco S."/>
            <person name="Picot A."/>
            <person name="Baraldi E."/>
            <person name="Sukno S."/>
            <person name="Thon M."/>
            <person name="Le Floch G."/>
        </authorList>
    </citation>
    <scope>NUCLEOTIDE SEQUENCE</scope>
    <source>
        <strain evidence="16">IMI 504893</strain>
    </source>
</reference>
<dbReference type="InterPro" id="IPR013736">
    <property type="entry name" value="Xaa-Pro_dipept_C"/>
</dbReference>
<dbReference type="Gene3D" id="1.10.3020.20">
    <property type="match status" value="1"/>
</dbReference>
<dbReference type="InterPro" id="IPR000383">
    <property type="entry name" value="Xaa-Pro-like_dom"/>
</dbReference>
<evidence type="ECO:0000256" key="7">
    <source>
        <dbReference type="ARBA" id="ARBA00022801"/>
    </source>
</evidence>
<dbReference type="NCBIfam" id="TIGR00976">
    <property type="entry name" value="CocE_NonD"/>
    <property type="match status" value="1"/>
</dbReference>
<comment type="cofactor">
    <cofactor evidence="2 14">
        <name>Mg(2+)</name>
        <dbReference type="ChEBI" id="CHEBI:18420"/>
    </cofactor>
</comment>
<evidence type="ECO:0000256" key="12">
    <source>
        <dbReference type="PIRSR" id="PIRSR605959-1"/>
    </source>
</evidence>
<dbReference type="GO" id="GO:1902000">
    <property type="term" value="P:homogentisate catabolic process"/>
    <property type="evidence" value="ECO:0007669"/>
    <property type="project" value="TreeGrafter"/>
</dbReference>
<dbReference type="Gene3D" id="3.40.50.1820">
    <property type="entry name" value="alpha/beta hydrolase"/>
    <property type="match status" value="1"/>
</dbReference>
<dbReference type="InterPro" id="IPR005674">
    <property type="entry name" value="CocE/Ser_esterase"/>
</dbReference>
<dbReference type="Proteomes" id="UP000830671">
    <property type="component" value="Chromosome 4"/>
</dbReference>
<evidence type="ECO:0000256" key="6">
    <source>
        <dbReference type="ARBA" id="ARBA00022723"/>
    </source>
</evidence>
<evidence type="ECO:0000256" key="3">
    <source>
        <dbReference type="ARBA" id="ARBA00004782"/>
    </source>
</evidence>
<evidence type="ECO:0000256" key="5">
    <source>
        <dbReference type="ARBA" id="ARBA00012094"/>
    </source>
</evidence>
<proteinExistence type="inferred from homology"/>
<dbReference type="PANTHER" id="PTHR43069">
    <property type="entry name" value="FUMARYLACETOACETASE"/>
    <property type="match status" value="1"/>
</dbReference>
<comment type="cofactor">
    <cofactor evidence="1 14">
        <name>Ca(2+)</name>
        <dbReference type="ChEBI" id="CHEBI:29108"/>
    </cofactor>
</comment>
<dbReference type="SUPFAM" id="SSF53474">
    <property type="entry name" value="alpha/beta-Hydrolases"/>
    <property type="match status" value="1"/>
</dbReference>
<evidence type="ECO:0000256" key="4">
    <source>
        <dbReference type="ARBA" id="ARBA00010211"/>
    </source>
</evidence>
<evidence type="ECO:0000256" key="11">
    <source>
        <dbReference type="ARBA" id="ARBA00023232"/>
    </source>
</evidence>
<sequence length="1259" mass="138844">MSATVTENPVTTTIQRDYLHDYQIRLTGGVEEAFTRGNADAPSPAAVNPPGWYDQHRQVPPYRPANTNMDIADRPWGSNGIESAFVFVMLNGCWLQGVTNWLWRSTGGRVNKDIFRFKCRLRGMVVADGTYSVFNVFNDSNPFSMESGVCDEYHLICLTISSARWGQPLPHRSARAQQTPYTEAAAAAMRSRGRHLASSAPFISSSVKEFNLRHIGKHLAPITMSVKTPPIKDLLEVTEDQENGLTFMKNVSIPLKDSPLPIRANVYLPLTSDKAARYPVLVTYGPYGKDIPYAKFYPKSFSEVAPDQRSKYSAWETPDPVFWTSQGYAIVRADERGLGQSPGLLDTMSRGTSECFFDVVEWAADQPWSNGKVGLLGISYYAGSQWRVAARRPKGLAAIIPWEGMSDYYRDRCRHGGIHSNKFIGFWWNRQVLVNQYGRKDRSKLDFPPDGPGARGQEDTIEGDLPEDVLVANRQDQTKDNEANRFRDDDYYASKEYKLEDIEVPVLSVANWGGILLHLRGNVQGYLGAGSQLKYLRFITGRHDLPFYYPEEVELQKSFLDAFLKGEDRVGWSTPGKVPPVTLTLRKGNVGFNDAEKEKAYPKREEAAWPIPRTDYTNFYLTPDLGLTTNGSGQDPKTVSYKALGSLENPQVVSFTSAPFEQETEITGHVTAHLNVSVTPDNSENETDIDLFVTLRHIDPSGQEVFYTGTAGDPVPLVKGWLRVSNRKVHDESPKHKSWLPHREYLSTDVLPVKAGEVYGVDIEVWPTNVVVDKGGKIVFEVSSGDTQGSGIFQHCSEVDRPASKFSGLNNIHFGQGLENYVTLPFASWFGLRVPDPSLLRTFAQSSFIKPIIDTNLPASMSFSEHFSLANIPYGIASDANHAKGVVTRVGDSVVFLSDLKLTNSADLKSALSQPTLNALAAVEKTELGILRKNIQQTLSDESTLSEHGVPIAEVQLHLPIKVDGFTDFSCSKEHLLNASEAVVGKASMPPAAPYLPIGYSGRPSSIVLSGTNITRPYGQYRDGNSIGFGPSRALDYELEVACIIGKPTQLGDRVAVTDADEHIFGLVLLNDWSARDIQGFEMSPLGPMNGKSFGTSISPWVITLEALEPFATQPPPKDIPSQPYLLDNKEKSSYNIALKAEVVTGDGATTVCKAQLSWMYWTFRDLVAQQTINGCNLNTGDILATGTVSGAGDDEHGCLLEMTKGGKVGWKTSTGQDRMYLQDGDGVRISGQAGDGVGFGDCRQWVIGKNEEPRNLNE</sequence>
<comment type="similarity">
    <text evidence="4">Belongs to the FAH family.</text>
</comment>
<feature type="binding site" evidence="14">
    <location>
        <position position="1072"/>
    </location>
    <ligand>
        <name>Ca(2+)</name>
        <dbReference type="ChEBI" id="CHEBI:29108"/>
    </ligand>
</feature>
<dbReference type="InterPro" id="IPR011234">
    <property type="entry name" value="Fumarylacetoacetase-like_C"/>
</dbReference>
<dbReference type="InterPro" id="IPR036663">
    <property type="entry name" value="Fumarylacetoacetase_C_sf"/>
</dbReference>
<accession>A0A9Q8STF4</accession>
<dbReference type="GO" id="GO:0006559">
    <property type="term" value="P:L-phenylalanine catabolic process"/>
    <property type="evidence" value="ECO:0007669"/>
    <property type="project" value="UniProtKB-KW"/>
</dbReference>
<dbReference type="SUPFAM" id="SSF56529">
    <property type="entry name" value="FAH"/>
    <property type="match status" value="1"/>
</dbReference>
<evidence type="ECO:0000259" key="15">
    <source>
        <dbReference type="SMART" id="SM00939"/>
    </source>
</evidence>
<comment type="pathway">
    <text evidence="3">Amino-acid degradation; L-phenylalanine degradation; acetoacetate and fumarate from L-phenylalanine: step 6/6.</text>
</comment>
<dbReference type="InterPro" id="IPR036462">
    <property type="entry name" value="Fumarylacetoacetase_N_sf"/>
</dbReference>
<keyword evidence="9 14" id="KW-0460">Magnesium</keyword>
<dbReference type="SUPFAM" id="SSF49785">
    <property type="entry name" value="Galactose-binding domain-like"/>
    <property type="match status" value="1"/>
</dbReference>
<evidence type="ECO:0000256" key="2">
    <source>
        <dbReference type="ARBA" id="ARBA00001946"/>
    </source>
</evidence>
<dbReference type="GO" id="GO:0008239">
    <property type="term" value="F:dipeptidyl-peptidase activity"/>
    <property type="evidence" value="ECO:0007669"/>
    <property type="project" value="InterPro"/>
</dbReference>
<dbReference type="SUPFAM" id="SSF63433">
    <property type="entry name" value="Fumarylacetoacetate hydrolase, FAH, N-terminal domain"/>
    <property type="match status" value="1"/>
</dbReference>
<dbReference type="KEGG" id="clup:CLUP02_08368"/>
<dbReference type="RefSeq" id="XP_049144501.1">
    <property type="nucleotide sequence ID" value="XM_049287358.1"/>
</dbReference>
<organism evidence="16 17">
    <name type="scientific">Colletotrichum lupini</name>
    <dbReference type="NCBI Taxonomy" id="145971"/>
    <lineage>
        <taxon>Eukaryota</taxon>
        <taxon>Fungi</taxon>
        <taxon>Dikarya</taxon>
        <taxon>Ascomycota</taxon>
        <taxon>Pezizomycotina</taxon>
        <taxon>Sordariomycetes</taxon>
        <taxon>Hypocreomycetidae</taxon>
        <taxon>Glomerellales</taxon>
        <taxon>Glomerellaceae</taxon>
        <taxon>Colletotrichum</taxon>
        <taxon>Colletotrichum acutatum species complex</taxon>
    </lineage>
</organism>
<dbReference type="GO" id="GO:0004334">
    <property type="term" value="F:fumarylacetoacetase activity"/>
    <property type="evidence" value="ECO:0007669"/>
    <property type="project" value="UniProtKB-EC"/>
</dbReference>
<dbReference type="Pfam" id="PF01557">
    <property type="entry name" value="FAA_hydrolase"/>
    <property type="match status" value="1"/>
</dbReference>
<keyword evidence="8 14" id="KW-0106">Calcium</keyword>
<feature type="binding site" evidence="14">
    <location>
        <position position="968"/>
    </location>
    <ligand>
        <name>Ca(2+)</name>
        <dbReference type="ChEBI" id="CHEBI:29108"/>
    </ligand>
</feature>
<keyword evidence="11" id="KW-0585">Phenylalanine catabolism</keyword>
<name>A0A9Q8STF4_9PEZI</name>
<dbReference type="Gene3D" id="2.60.120.260">
    <property type="entry name" value="Galactose-binding domain-like"/>
    <property type="match status" value="1"/>
</dbReference>
<dbReference type="InterPro" id="IPR029058">
    <property type="entry name" value="AB_hydrolase_fold"/>
</dbReference>
<protein>
    <recommendedName>
        <fullName evidence="5">fumarylacetoacetase</fullName>
        <ecNumber evidence="5">3.7.1.2</ecNumber>
    </recommendedName>
</protein>
<dbReference type="InterPro" id="IPR005959">
    <property type="entry name" value="Fumarylacetoacetase"/>
</dbReference>
<evidence type="ECO:0000256" key="10">
    <source>
        <dbReference type="ARBA" id="ARBA00022878"/>
    </source>
</evidence>
<dbReference type="Gene3D" id="3.90.850.10">
    <property type="entry name" value="Fumarylacetoacetase-like, C-terminal domain"/>
    <property type="match status" value="1"/>
</dbReference>
<dbReference type="EMBL" id="CP019476">
    <property type="protein sequence ID" value="UQC82878.1"/>
    <property type="molecule type" value="Genomic_DNA"/>
</dbReference>
<dbReference type="InterPro" id="IPR008979">
    <property type="entry name" value="Galactose-bd-like_sf"/>
</dbReference>
<dbReference type="GO" id="GO:0046872">
    <property type="term" value="F:metal ion binding"/>
    <property type="evidence" value="ECO:0007669"/>
    <property type="project" value="UniProtKB-KW"/>
</dbReference>
<evidence type="ECO:0000256" key="8">
    <source>
        <dbReference type="ARBA" id="ARBA00022837"/>
    </source>
</evidence>
<feature type="binding site" evidence="14">
    <location>
        <position position="1092"/>
    </location>
    <ligand>
        <name>Mg(2+)</name>
        <dbReference type="ChEBI" id="CHEBI:18420"/>
    </ligand>
</feature>
<evidence type="ECO:0000256" key="13">
    <source>
        <dbReference type="PIRSR" id="PIRSR605959-2"/>
    </source>
</evidence>
<dbReference type="Pfam" id="PF09298">
    <property type="entry name" value="FAA_hydrolase_N"/>
    <property type="match status" value="1"/>
</dbReference>
<feature type="binding site" evidence="14">
    <location>
        <position position="1096"/>
    </location>
    <ligand>
        <name>Mg(2+)</name>
        <dbReference type="ChEBI" id="CHEBI:18420"/>
    </ligand>
</feature>